<dbReference type="AlphaFoldDB" id="A0A5N5CYJ9"/>
<accession>A0A5N5CYJ9</accession>
<reference evidence="2 3" key="1">
    <citation type="journal article" date="2019" name="Sci. Rep.">
        <title>A multi-omics analysis of the grapevine pathogen Lasiodiplodia theobromae reveals that temperature affects the expression of virulence- and pathogenicity-related genes.</title>
        <authorList>
            <person name="Felix C."/>
            <person name="Meneses R."/>
            <person name="Goncalves M.F.M."/>
            <person name="Tilleman L."/>
            <person name="Duarte A.S."/>
            <person name="Jorrin-Novo J.V."/>
            <person name="Van de Peer Y."/>
            <person name="Deforce D."/>
            <person name="Van Nieuwerburgh F."/>
            <person name="Esteves A.C."/>
            <person name="Alves A."/>
        </authorList>
    </citation>
    <scope>NUCLEOTIDE SEQUENCE [LARGE SCALE GENOMIC DNA]</scope>
    <source>
        <strain evidence="2 3">LA-SOL3</strain>
    </source>
</reference>
<name>A0A5N5CYJ9_9PEZI</name>
<dbReference type="InterPro" id="IPR029058">
    <property type="entry name" value="AB_hydrolase_fold"/>
</dbReference>
<proteinExistence type="predicted"/>
<dbReference type="GO" id="GO:0047372">
    <property type="term" value="F:monoacylglycerol lipase activity"/>
    <property type="evidence" value="ECO:0007669"/>
    <property type="project" value="TreeGrafter"/>
</dbReference>
<dbReference type="Proteomes" id="UP000325902">
    <property type="component" value="Unassembled WGS sequence"/>
</dbReference>
<organism evidence="2 3">
    <name type="scientific">Lasiodiplodia theobromae</name>
    <dbReference type="NCBI Taxonomy" id="45133"/>
    <lineage>
        <taxon>Eukaryota</taxon>
        <taxon>Fungi</taxon>
        <taxon>Dikarya</taxon>
        <taxon>Ascomycota</taxon>
        <taxon>Pezizomycotina</taxon>
        <taxon>Dothideomycetes</taxon>
        <taxon>Dothideomycetes incertae sedis</taxon>
        <taxon>Botryosphaeriales</taxon>
        <taxon>Botryosphaeriaceae</taxon>
        <taxon>Lasiodiplodia</taxon>
    </lineage>
</organism>
<dbReference type="OrthoDB" id="284184at2759"/>
<protein>
    <submittedName>
        <fullName evidence="2">Bifunctional epoxide hydrolase 2</fullName>
    </submittedName>
</protein>
<sequence length="335" mass="37471">MESYTKKTFTSSRSLTYTYYDSAPTKPIDASKPTIFLVHGFPDNAHLWKHVLPHLEPLGFRIILPDLLGYGSSSRPTTASHYTSRACAADYAALLAAEGITRNVIAIGHDWGSYYAQRLYLWHPELVVGLGMLSAPYMPPDAPFDLAGANAATEAATGWPRLAYWELFTAEDAAKVLDGHLESFWDACHGAGEHWVRGKFCMRGELRRFVEEGREAEEVLEYARPGNGWREEWLSAVREGGGMAGALGPYLAMAGNYQYEVEKELPRERIVVQVPSFFLGCERDDACLWQLIEGPKKAGLLPDLTVKIIDSTHWCTMEKPDVVGKALYDWLSEKF</sequence>
<dbReference type="SUPFAM" id="SSF53474">
    <property type="entry name" value="alpha/beta-Hydrolases"/>
    <property type="match status" value="1"/>
</dbReference>
<keyword evidence="3" id="KW-1185">Reference proteome</keyword>
<evidence type="ECO:0000259" key="1">
    <source>
        <dbReference type="Pfam" id="PF00561"/>
    </source>
</evidence>
<dbReference type="PANTHER" id="PTHR43798:SF26">
    <property type="entry name" value="HYDROLASE, PUTATIVE (AFU_ORTHOLOGUE AFUA_2G16900)-RELATED"/>
    <property type="match status" value="1"/>
</dbReference>
<dbReference type="InterPro" id="IPR050266">
    <property type="entry name" value="AB_hydrolase_sf"/>
</dbReference>
<evidence type="ECO:0000313" key="3">
    <source>
        <dbReference type="Proteomes" id="UP000325902"/>
    </source>
</evidence>
<dbReference type="Pfam" id="PF00561">
    <property type="entry name" value="Abhydrolase_1"/>
    <property type="match status" value="1"/>
</dbReference>
<dbReference type="Gene3D" id="3.40.50.1820">
    <property type="entry name" value="alpha/beta hydrolase"/>
    <property type="match status" value="1"/>
</dbReference>
<dbReference type="GO" id="GO:0046464">
    <property type="term" value="P:acylglycerol catabolic process"/>
    <property type="evidence" value="ECO:0007669"/>
    <property type="project" value="TreeGrafter"/>
</dbReference>
<feature type="domain" description="AB hydrolase-1" evidence="1">
    <location>
        <begin position="33"/>
        <end position="143"/>
    </location>
</feature>
<dbReference type="PANTHER" id="PTHR43798">
    <property type="entry name" value="MONOACYLGLYCEROL LIPASE"/>
    <property type="match status" value="1"/>
</dbReference>
<keyword evidence="2" id="KW-0378">Hydrolase</keyword>
<dbReference type="InterPro" id="IPR000639">
    <property type="entry name" value="Epox_hydrolase-like"/>
</dbReference>
<evidence type="ECO:0000313" key="2">
    <source>
        <dbReference type="EMBL" id="KAB2570421.1"/>
    </source>
</evidence>
<gene>
    <name evidence="2" type="primary">Ephx2_1</name>
    <name evidence="2" type="ORF">DBV05_g10903</name>
</gene>
<dbReference type="EMBL" id="VCHE01000137">
    <property type="protein sequence ID" value="KAB2570421.1"/>
    <property type="molecule type" value="Genomic_DNA"/>
</dbReference>
<dbReference type="GO" id="GO:0016020">
    <property type="term" value="C:membrane"/>
    <property type="evidence" value="ECO:0007669"/>
    <property type="project" value="TreeGrafter"/>
</dbReference>
<dbReference type="PRINTS" id="PR00412">
    <property type="entry name" value="EPOXHYDRLASE"/>
</dbReference>
<dbReference type="InterPro" id="IPR000073">
    <property type="entry name" value="AB_hydrolase_1"/>
</dbReference>
<comment type="caution">
    <text evidence="2">The sequence shown here is derived from an EMBL/GenBank/DDBJ whole genome shotgun (WGS) entry which is preliminary data.</text>
</comment>